<evidence type="ECO:0000313" key="3">
    <source>
        <dbReference type="EMBL" id="KAK0383168.1"/>
    </source>
</evidence>
<dbReference type="EMBL" id="JAPDFR010000009">
    <property type="protein sequence ID" value="KAK0383168.1"/>
    <property type="molecule type" value="Genomic_DNA"/>
</dbReference>
<gene>
    <name evidence="3" type="ORF">NLU13_9081</name>
</gene>
<protein>
    <recommendedName>
        <fullName evidence="2">DUF4874 domain-containing protein</fullName>
    </recommendedName>
</protein>
<reference evidence="3" key="1">
    <citation type="submission" date="2022-10" db="EMBL/GenBank/DDBJ databases">
        <title>Determination and structural analysis of whole genome sequence of Sarocladium strictum F4-1.</title>
        <authorList>
            <person name="Hu L."/>
            <person name="Jiang Y."/>
        </authorList>
    </citation>
    <scope>NUCLEOTIDE SEQUENCE</scope>
    <source>
        <strain evidence="3">F4-1</strain>
    </source>
</reference>
<accession>A0AA39G9G8</accession>
<proteinExistence type="predicted"/>
<dbReference type="Proteomes" id="UP001175261">
    <property type="component" value="Unassembled WGS sequence"/>
</dbReference>
<evidence type="ECO:0000259" key="2">
    <source>
        <dbReference type="Pfam" id="PF16173"/>
    </source>
</evidence>
<name>A0AA39G9G8_SARSR</name>
<dbReference type="Pfam" id="PF16173">
    <property type="entry name" value="DUF4874"/>
    <property type="match status" value="1"/>
</dbReference>
<feature type="domain" description="DUF4874" evidence="2">
    <location>
        <begin position="73"/>
        <end position="186"/>
    </location>
</feature>
<evidence type="ECO:0000313" key="4">
    <source>
        <dbReference type="Proteomes" id="UP001175261"/>
    </source>
</evidence>
<dbReference type="AlphaFoldDB" id="A0AA39G9G8"/>
<evidence type="ECO:0000256" key="1">
    <source>
        <dbReference type="SAM" id="SignalP"/>
    </source>
</evidence>
<organism evidence="3 4">
    <name type="scientific">Sarocladium strictum</name>
    <name type="common">Black bundle disease fungus</name>
    <name type="synonym">Acremonium strictum</name>
    <dbReference type="NCBI Taxonomy" id="5046"/>
    <lineage>
        <taxon>Eukaryota</taxon>
        <taxon>Fungi</taxon>
        <taxon>Dikarya</taxon>
        <taxon>Ascomycota</taxon>
        <taxon>Pezizomycotina</taxon>
        <taxon>Sordariomycetes</taxon>
        <taxon>Hypocreomycetidae</taxon>
        <taxon>Hypocreales</taxon>
        <taxon>Sarocladiaceae</taxon>
        <taxon>Sarocladium</taxon>
    </lineage>
</organism>
<feature type="signal peptide" evidence="1">
    <location>
        <begin position="1"/>
        <end position="18"/>
    </location>
</feature>
<dbReference type="InterPro" id="IPR032379">
    <property type="entry name" value="DUF4874"/>
</dbReference>
<keyword evidence="4" id="KW-1185">Reference proteome</keyword>
<comment type="caution">
    <text evidence="3">The sequence shown here is derived from an EMBL/GenBank/DDBJ whole genome shotgun (WGS) entry which is preliminary data.</text>
</comment>
<sequence>MHFINLIVTAAMARVASAALGFALYRELRSNPNGSDPPYDNAGQISDDWMPYSSTVFMYIQIIEGYDQAQIIEDFKRFARVHGPNGIKVIPRVRYGRDNGDYAVEPRDWDTVMADVRRWTRVFIDAQADIAISVIQAGFLGLWGEWHSSHFAQHHGDMDSAANQARKRELIQELRKTGVKIALRYPMDHKALGYQSDRQITMHNDCMMDSGPQGTDRGTFPSDDIATWRQYVLDNISGNTYGGEPCGQSDGTGEPDGTPYDWSDTVAAVCGADGLVQYIQDYRIAYLNPGNPRELGDLFWGCADANLNCDCVERMKAALEANS</sequence>
<keyword evidence="1" id="KW-0732">Signal</keyword>
<feature type="chain" id="PRO_5041458236" description="DUF4874 domain-containing protein" evidence="1">
    <location>
        <begin position="19"/>
        <end position="323"/>
    </location>
</feature>